<dbReference type="PANTHER" id="PTHR11807">
    <property type="entry name" value="ATPASES OF THE PP SUPERFAMILY-RELATED"/>
    <property type="match status" value="1"/>
</dbReference>
<dbReference type="PANTHER" id="PTHR11807:SF12">
    <property type="entry name" value="CYTOPLASMIC TRNA 2-THIOLATION PROTEIN 1"/>
    <property type="match status" value="1"/>
</dbReference>
<evidence type="ECO:0000313" key="4">
    <source>
        <dbReference type="EMBL" id="HEF86976.1"/>
    </source>
</evidence>
<dbReference type="InterPro" id="IPR011063">
    <property type="entry name" value="TilS/TtcA_N"/>
</dbReference>
<keyword evidence="1" id="KW-0808">Transferase</keyword>
<dbReference type="GO" id="GO:0002144">
    <property type="term" value="C:cytosolic tRNA wobble base thiouridylase complex"/>
    <property type="evidence" value="ECO:0007669"/>
    <property type="project" value="TreeGrafter"/>
</dbReference>
<evidence type="ECO:0000256" key="2">
    <source>
        <dbReference type="PIRSR" id="PIRSR004976-50"/>
    </source>
</evidence>
<proteinExistence type="predicted"/>
<protein>
    <submittedName>
        <fullName evidence="4">TIGR00269 family protein</fullName>
    </submittedName>
</protein>
<feature type="binding site" evidence="2">
    <location>
        <position position="4"/>
    </location>
    <ligand>
        <name>Zn(2+)</name>
        <dbReference type="ChEBI" id="CHEBI:29105"/>
        <label>1</label>
    </ligand>
</feature>
<feature type="domain" description="tRNA(Ile)-lysidine/2-thiocytidine synthase N-terminal" evidence="3">
    <location>
        <begin position="50"/>
        <end position="214"/>
    </location>
</feature>
<dbReference type="InterPro" id="IPR000541">
    <property type="entry name" value="Ncs6/Tuc1/Ctu1"/>
</dbReference>
<dbReference type="InterPro" id="IPR020554">
    <property type="entry name" value="UPF0021_CS"/>
</dbReference>
<dbReference type="PIRSF" id="PIRSF004976">
    <property type="entry name" value="ATPase_YdaO"/>
    <property type="match status" value="1"/>
</dbReference>
<dbReference type="GO" id="GO:0000049">
    <property type="term" value="F:tRNA binding"/>
    <property type="evidence" value="ECO:0007669"/>
    <property type="project" value="InterPro"/>
</dbReference>
<evidence type="ECO:0000256" key="1">
    <source>
        <dbReference type="ARBA" id="ARBA00022679"/>
    </source>
</evidence>
<dbReference type="SUPFAM" id="SSF52402">
    <property type="entry name" value="Adenine nucleotide alpha hydrolases-like"/>
    <property type="match status" value="1"/>
</dbReference>
<dbReference type="GO" id="GO:0046872">
    <property type="term" value="F:metal ion binding"/>
    <property type="evidence" value="ECO:0007669"/>
    <property type="project" value="UniProtKB-KW"/>
</dbReference>
<dbReference type="GO" id="GO:0002143">
    <property type="term" value="P:tRNA wobble position uridine thiolation"/>
    <property type="evidence" value="ECO:0007669"/>
    <property type="project" value="TreeGrafter"/>
</dbReference>
<feature type="binding site" evidence="2">
    <location>
        <position position="7"/>
    </location>
    <ligand>
        <name>Zn(2+)</name>
        <dbReference type="ChEBI" id="CHEBI:29105"/>
        <label>1</label>
    </ligand>
</feature>
<gene>
    <name evidence="4" type="ORF">ENP55_01455</name>
</gene>
<feature type="binding site" evidence="2">
    <location>
        <position position="23"/>
    </location>
    <ligand>
        <name>Zn(2+)</name>
        <dbReference type="ChEBI" id="CHEBI:29105"/>
        <label>1</label>
    </ligand>
</feature>
<sequence>MVNCSFCERKAIYVNPLNGRAYCKLHFISYFERKVRRTIRKYGMLGEKEHIVVGVSGGKDSMSLLHFLHKLSRKNKNWRLTAVLVDEGIRGYRENTIPVLKAYAERNMVEYRIVSFKEVLGLTLDEIVSMGREKGLPYLPCSYCGVFRRYVLNKAAREAGGTVLATAHNLDDVVQTYLMNVINNSWDKIARLKPVAERGSHEGFVPRIKPFYEVLEKESAIYALINGLIKPDYQQCPYAEYNIRFTIRKILNDLEEKYPGTKYGLLRSLERAISLIENPQKILVKPFETCKICGDPSSHPVCKACMYRFELGILSPEESSRFKFIINEYPYLRKLLAKFEE</sequence>
<evidence type="ECO:0000259" key="3">
    <source>
        <dbReference type="Pfam" id="PF01171"/>
    </source>
</evidence>
<comment type="caution">
    <text evidence="4">The sequence shown here is derived from an EMBL/GenBank/DDBJ whole genome shotgun (WGS) entry which is preliminary data.</text>
</comment>
<dbReference type="Pfam" id="PF01171">
    <property type="entry name" value="ATP_bind_3"/>
    <property type="match status" value="1"/>
</dbReference>
<feature type="binding site" evidence="2">
    <location>
        <position position="305"/>
    </location>
    <ligand>
        <name>Zn(2+)</name>
        <dbReference type="ChEBI" id="CHEBI:29105"/>
        <label>2</label>
    </ligand>
</feature>
<feature type="binding site" evidence="2">
    <location>
        <position position="302"/>
    </location>
    <ligand>
        <name>Zn(2+)</name>
        <dbReference type="ChEBI" id="CHEBI:29105"/>
        <label>2</label>
    </ligand>
</feature>
<keyword evidence="2" id="KW-0862">Zinc</keyword>
<organism evidence="4">
    <name type="scientific">Thermosphaera aggregans</name>
    <dbReference type="NCBI Taxonomy" id="54254"/>
    <lineage>
        <taxon>Archaea</taxon>
        <taxon>Thermoproteota</taxon>
        <taxon>Thermoprotei</taxon>
        <taxon>Desulfurococcales</taxon>
        <taxon>Desulfurococcaceae</taxon>
        <taxon>Thermosphaera</taxon>
    </lineage>
</organism>
<name>A0A7C2BKM8_9CREN</name>
<reference evidence="4" key="1">
    <citation type="journal article" date="2020" name="mSystems">
        <title>Genome- and Community-Level Interaction Insights into Carbon Utilization and Element Cycling Functions of Hydrothermarchaeota in Hydrothermal Sediment.</title>
        <authorList>
            <person name="Zhou Z."/>
            <person name="Liu Y."/>
            <person name="Xu W."/>
            <person name="Pan J."/>
            <person name="Luo Z.H."/>
            <person name="Li M."/>
        </authorList>
    </citation>
    <scope>NUCLEOTIDE SEQUENCE [LARGE SCALE GENOMIC DNA]</scope>
    <source>
        <strain evidence="4">SpSt-23</strain>
    </source>
</reference>
<accession>A0A7C2BKM8</accession>
<dbReference type="GO" id="GO:0016740">
    <property type="term" value="F:transferase activity"/>
    <property type="evidence" value="ECO:0007669"/>
    <property type="project" value="UniProtKB-KW"/>
</dbReference>
<dbReference type="EMBL" id="DSJT01000005">
    <property type="protein sequence ID" value="HEF86976.1"/>
    <property type="molecule type" value="Genomic_DNA"/>
</dbReference>
<feature type="binding site" evidence="2">
    <location>
        <position position="293"/>
    </location>
    <ligand>
        <name>Zn(2+)</name>
        <dbReference type="ChEBI" id="CHEBI:29105"/>
        <label>2</label>
    </ligand>
</feature>
<dbReference type="AlphaFoldDB" id="A0A7C2BKM8"/>
<feature type="binding site" evidence="2">
    <location>
        <position position="290"/>
    </location>
    <ligand>
        <name>Zn(2+)</name>
        <dbReference type="ChEBI" id="CHEBI:29105"/>
        <label>2</label>
    </ligand>
</feature>
<keyword evidence="2" id="KW-0479">Metal-binding</keyword>
<feature type="binding site" evidence="2">
    <location>
        <position position="26"/>
    </location>
    <ligand>
        <name>Zn(2+)</name>
        <dbReference type="ChEBI" id="CHEBI:29105"/>
        <label>1</label>
    </ligand>
</feature>
<dbReference type="NCBIfam" id="TIGR00269">
    <property type="entry name" value="TIGR00269 family protein"/>
    <property type="match status" value="1"/>
</dbReference>
<dbReference type="Gene3D" id="3.40.50.620">
    <property type="entry name" value="HUPs"/>
    <property type="match status" value="1"/>
</dbReference>
<dbReference type="InterPro" id="IPR035107">
    <property type="entry name" value="tRNA_thiolation_TtcA_Ctu1"/>
</dbReference>
<dbReference type="PROSITE" id="PS01263">
    <property type="entry name" value="UPF0021"/>
    <property type="match status" value="1"/>
</dbReference>
<dbReference type="InterPro" id="IPR014729">
    <property type="entry name" value="Rossmann-like_a/b/a_fold"/>
</dbReference>